<feature type="domain" description="BIG2" evidence="7">
    <location>
        <begin position="654"/>
        <end position="731"/>
    </location>
</feature>
<dbReference type="InterPro" id="IPR003343">
    <property type="entry name" value="Big_2"/>
</dbReference>
<dbReference type="GO" id="GO:0006508">
    <property type="term" value="P:proteolysis"/>
    <property type="evidence" value="ECO:0007669"/>
    <property type="project" value="UniProtKB-KW"/>
</dbReference>
<dbReference type="Proteomes" id="UP001198983">
    <property type="component" value="Chromosome"/>
</dbReference>
<dbReference type="Gene3D" id="3.40.50.200">
    <property type="entry name" value="Peptidase S8/S53 domain"/>
    <property type="match status" value="1"/>
</dbReference>
<reference evidence="8 9" key="1">
    <citation type="journal article" date="2023" name="Int. J. Syst. Evol. Microbiol.">
        <title>Terrisporobacter hibernicus sp. nov., isolated from bovine faeces in Northern Ireland.</title>
        <authorList>
            <person name="Mitchell M."/>
            <person name="Nguyen S.V."/>
            <person name="Connor M."/>
            <person name="Fairley D.J."/>
            <person name="Donoghue O."/>
            <person name="Marshall H."/>
            <person name="Koolman L."/>
            <person name="McMullan G."/>
            <person name="Schaffer K.E."/>
            <person name="McGrath J.W."/>
            <person name="Fanning S."/>
        </authorList>
    </citation>
    <scope>NUCLEOTIDE SEQUENCE [LARGE SCALE GENOMIC DNA]</scope>
    <source>
        <strain evidence="8 9">MCA3</strain>
    </source>
</reference>
<dbReference type="InterPro" id="IPR054399">
    <property type="entry name" value="Fervidolysin-like_N_prodom"/>
</dbReference>
<keyword evidence="3 5" id="KW-0378">Hydrolase</keyword>
<evidence type="ECO:0000256" key="5">
    <source>
        <dbReference type="PROSITE-ProRule" id="PRU01240"/>
    </source>
</evidence>
<dbReference type="Gene3D" id="2.60.40.10">
    <property type="entry name" value="Immunoglobulins"/>
    <property type="match status" value="1"/>
</dbReference>
<dbReference type="PRINTS" id="PR00723">
    <property type="entry name" value="SUBTILISIN"/>
</dbReference>
<dbReference type="InterPro" id="IPR050131">
    <property type="entry name" value="Peptidase_S8_subtilisin-like"/>
</dbReference>
<feature type="domain" description="BIG2" evidence="7">
    <location>
        <begin position="573"/>
        <end position="651"/>
    </location>
</feature>
<dbReference type="InterPro" id="IPR023827">
    <property type="entry name" value="Peptidase_S8_Asp-AS"/>
</dbReference>
<dbReference type="Pfam" id="PF00082">
    <property type="entry name" value="Peptidase_S8"/>
    <property type="match status" value="1"/>
</dbReference>
<dbReference type="PROSITE" id="PS51892">
    <property type="entry name" value="SUBTILASE"/>
    <property type="match status" value="1"/>
</dbReference>
<keyword evidence="4 5" id="KW-0720">Serine protease</keyword>
<dbReference type="SUPFAM" id="SSF49373">
    <property type="entry name" value="Invasin/intimin cell-adhesion fragments"/>
    <property type="match status" value="8"/>
</dbReference>
<dbReference type="PROSITE" id="PS00136">
    <property type="entry name" value="SUBTILASE_ASP"/>
    <property type="match status" value="1"/>
</dbReference>
<dbReference type="Pfam" id="PF17936">
    <property type="entry name" value="Big_6"/>
    <property type="match status" value="1"/>
</dbReference>
<evidence type="ECO:0000256" key="2">
    <source>
        <dbReference type="ARBA" id="ARBA00022670"/>
    </source>
</evidence>
<feature type="active site" description="Charge relay system" evidence="5">
    <location>
        <position position="345"/>
    </location>
</feature>
<dbReference type="InterPro" id="IPR041498">
    <property type="entry name" value="Big_6"/>
</dbReference>
<dbReference type="InterPro" id="IPR036852">
    <property type="entry name" value="Peptidase_S8/S53_dom_sf"/>
</dbReference>
<dbReference type="GO" id="GO:0004252">
    <property type="term" value="F:serine-type endopeptidase activity"/>
    <property type="evidence" value="ECO:0007669"/>
    <property type="project" value="UniProtKB-UniRule"/>
</dbReference>
<feature type="domain" description="BIG2" evidence="7">
    <location>
        <begin position="982"/>
        <end position="1058"/>
    </location>
</feature>
<evidence type="ECO:0000259" key="7">
    <source>
        <dbReference type="SMART" id="SM00635"/>
    </source>
</evidence>
<dbReference type="SMART" id="SM00635">
    <property type="entry name" value="BID_2"/>
    <property type="match status" value="8"/>
</dbReference>
<organism evidence="8 9">
    <name type="scientific">Terrisporobacter hibernicus</name>
    <dbReference type="NCBI Taxonomy" id="2813371"/>
    <lineage>
        <taxon>Bacteria</taxon>
        <taxon>Bacillati</taxon>
        <taxon>Bacillota</taxon>
        <taxon>Clostridia</taxon>
        <taxon>Peptostreptococcales</taxon>
        <taxon>Peptostreptococcaceae</taxon>
        <taxon>Terrisporobacter</taxon>
    </lineage>
</organism>
<feature type="domain" description="BIG2" evidence="7">
    <location>
        <begin position="735"/>
        <end position="811"/>
    </location>
</feature>
<comment type="similarity">
    <text evidence="1 5 6">Belongs to the peptidase S8 family.</text>
</comment>
<dbReference type="SUPFAM" id="SSF52743">
    <property type="entry name" value="Subtilisin-like"/>
    <property type="match status" value="1"/>
</dbReference>
<sequence length="1308" mass="143631">MREKFYKIISLLLSITFLCPSITYGNKKEVSTYKEDEILVAFKDSVKEKKAYSIAENLDSNVVEKNKEDNYYIVKIDDDVSVDEAIDKFEKNDSVKYVQPNFIYNLEEDNKITTNDPLSQYHINQINLDKAWSLIDEKSQNIKVAVIDTGVDPTHRDLVNNIDSAVDAMNDFKPLSKDTANHGTHVSGIIAAQCDNNLGVAGAAYNKADLMVINVFQRVNYKNIVYTSDLIRGYNYAVEHGARVINMSLGRIGIDEHYDYILEDAINNAKDKGVVTVSSAGNECSSEPHYPSDFEACISVTATNQNDKFDYTYSNYGPQKDIAAPGTNIRSTTPKDTYGYNSGTSMASPIVSGVVALMLSKSPSLNVEEIKNILYSTAVDLGKEGRDDEYGWGRINPYEAMLKVSKGIVSSTDISLDKKEININKGDKTTIKGSLTPKNTTDIISWSSSDDSIAEVDDKGVIKGISVGDVVITAKSTSTVKATCKVSVKSPLEKIKLNKSSETLNKGGKSKLQVTYNPEDTTDSKEVAWTSSDENIVKVNDKGEVIGVNPGSAIVTAKVGDLQSSCKFTVLSPLLDINLDYQDISLQKGTSEKLTLNYNPVDTTDNKNVSWISSDENVVTVDETGSISAMSTGTAQITATVNNKKSTCNVKVEDNNSVKLNMSSISINKNKEVKLKALDEFNNEIRENISWSSSNKSVADVDNTGKVMTKSQGSTIITAKIGDLTLYCTVNVLSPLSSINLEDKYVTLNRDKERQLNLNFSPIDTTDNKEVVWTSSDKSIVSVSKEGIIKGLKSGKAVITAQVGNLLSSCEVNVKSPLINIFMDKEKLQVNRSESEQLNITYNPIDTTDSKDIVWTSSDENIATVDDNGNVKGISLGNVIISAKVGDKTAKSIVKVVAPIRSIGLNKKEITLENPNEETLTPIFYPNDTTDDKNVKWKSLDENIAIVDKNGKVTPIGSGITVIEATSSNNMVARCTVTVNMKLLSIEFPQKEAEIYVGDNYIQQLNFNPSSIKSDNIEWYTSNPDVATVDGNGRITGKSKGRCEIIAKVEDLKATFKINVLLKQINKFTVNSAITDSSRTIIKGSGEVGFNIRAYINNKQIGSSSKVKSDGTYILSIPAQKPSSKITVKISKSGYSTKIKSIYNKTKFINKLEVNSIKTSHTKIKVKGSAGATVKVYVNGKQIGKSSTIKKDKTFELTIPKQKPTTNVEIKMSKKGYVTQYVRKKVLKVFTANFTINKVKNTHTKITGRGSKNSNIKIYDKSKLIGKGRVNEKGYYSIKIPKQKPNKKITVKMSKDGYATLLKTIIVK</sequence>
<dbReference type="InterPro" id="IPR022398">
    <property type="entry name" value="Peptidase_S8_His-AS"/>
</dbReference>
<dbReference type="InterPro" id="IPR015500">
    <property type="entry name" value="Peptidase_S8_subtilisin-rel"/>
</dbReference>
<dbReference type="PROSITE" id="PS00137">
    <property type="entry name" value="SUBTILASE_HIS"/>
    <property type="match status" value="1"/>
</dbReference>
<accession>A0AAX2ZKC6</accession>
<feature type="active site" description="Charge relay system" evidence="5">
    <location>
        <position position="148"/>
    </location>
</feature>
<feature type="domain" description="BIG2" evidence="7">
    <location>
        <begin position="491"/>
        <end position="569"/>
    </location>
</feature>
<dbReference type="Gene3D" id="2.60.40.1080">
    <property type="match status" value="8"/>
</dbReference>
<feature type="active site" description="Charge relay system" evidence="5">
    <location>
        <position position="182"/>
    </location>
</feature>
<dbReference type="PANTHER" id="PTHR43806">
    <property type="entry name" value="PEPTIDASE S8"/>
    <property type="match status" value="1"/>
</dbReference>
<dbReference type="RefSeq" id="WP_228416826.1">
    <property type="nucleotide sequence ID" value="NZ_CP081135.1"/>
</dbReference>
<dbReference type="PANTHER" id="PTHR43806:SF11">
    <property type="entry name" value="CEREVISIN-RELATED"/>
    <property type="match status" value="1"/>
</dbReference>
<evidence type="ECO:0000256" key="1">
    <source>
        <dbReference type="ARBA" id="ARBA00011073"/>
    </source>
</evidence>
<feature type="domain" description="BIG2" evidence="7">
    <location>
        <begin position="410"/>
        <end position="486"/>
    </location>
</feature>
<gene>
    <name evidence="8" type="ORF">JW646_05140</name>
</gene>
<evidence type="ECO:0000256" key="6">
    <source>
        <dbReference type="RuleBase" id="RU003355"/>
    </source>
</evidence>
<dbReference type="Pfam" id="PF02368">
    <property type="entry name" value="Big_2"/>
    <property type="match status" value="8"/>
</dbReference>
<proteinExistence type="inferred from homology"/>
<dbReference type="InterPro" id="IPR000209">
    <property type="entry name" value="Peptidase_S8/S53_dom"/>
</dbReference>
<keyword evidence="9" id="KW-1185">Reference proteome</keyword>
<dbReference type="InterPro" id="IPR023828">
    <property type="entry name" value="Peptidase_S8_Ser-AS"/>
</dbReference>
<feature type="domain" description="BIG2" evidence="7">
    <location>
        <begin position="899"/>
        <end position="976"/>
    </location>
</feature>
<feature type="domain" description="BIG2" evidence="7">
    <location>
        <begin position="817"/>
        <end position="895"/>
    </location>
</feature>
<dbReference type="EMBL" id="CP081135">
    <property type="protein sequence ID" value="UEL48837.1"/>
    <property type="molecule type" value="Genomic_DNA"/>
</dbReference>
<evidence type="ECO:0000256" key="3">
    <source>
        <dbReference type="ARBA" id="ARBA00022801"/>
    </source>
</evidence>
<protein>
    <submittedName>
        <fullName evidence="8">Ig-like domain-containing protein</fullName>
    </submittedName>
</protein>
<dbReference type="PROSITE" id="PS00138">
    <property type="entry name" value="SUBTILASE_SER"/>
    <property type="match status" value="1"/>
</dbReference>
<dbReference type="Pfam" id="PF22148">
    <property type="entry name" value="Fervidolysin_NPro-like"/>
    <property type="match status" value="1"/>
</dbReference>
<evidence type="ECO:0000256" key="4">
    <source>
        <dbReference type="ARBA" id="ARBA00022825"/>
    </source>
</evidence>
<evidence type="ECO:0000313" key="8">
    <source>
        <dbReference type="EMBL" id="UEL48837.1"/>
    </source>
</evidence>
<keyword evidence="2 5" id="KW-0645">Protease</keyword>
<name>A0AAX2ZKC6_9FIRM</name>
<dbReference type="InterPro" id="IPR008964">
    <property type="entry name" value="Invasin/intimin_cell_adhesion"/>
</dbReference>
<evidence type="ECO:0000313" key="9">
    <source>
        <dbReference type="Proteomes" id="UP001198983"/>
    </source>
</evidence>
<dbReference type="KEGG" id="tem:JW646_05140"/>
<dbReference type="InterPro" id="IPR013783">
    <property type="entry name" value="Ig-like_fold"/>
</dbReference>